<name>A0A3N4UKS4_9RHOB</name>
<gene>
    <name evidence="1" type="ORF">EDD53_0372</name>
</gene>
<dbReference type="RefSeq" id="WP_123791488.1">
    <property type="nucleotide sequence ID" value="NZ_RKQK01000001.1"/>
</dbReference>
<protein>
    <submittedName>
        <fullName evidence="1">Uncharacterized protein</fullName>
    </submittedName>
</protein>
<evidence type="ECO:0000313" key="1">
    <source>
        <dbReference type="EMBL" id="RPE71256.1"/>
    </source>
</evidence>
<comment type="caution">
    <text evidence="1">The sequence shown here is derived from an EMBL/GenBank/DDBJ whole genome shotgun (WGS) entry which is preliminary data.</text>
</comment>
<sequence>MANNLIYLGKFNDFEDASGTPGYLEGSYTDVDETSSATPNDGVLGQTFSGGTMAIVDVTAVNVGGGANDTIIGTDDYDTSYYGSVGTYDGGYSYLGESLEYVLPDGTSYGDGDVATHEGGGAAAGGAVAIDSITGYYINLTVENPDGSFTTTPNVLARVIQTDSGDVFVQNYGSDTFDNKVISSIEFVSRIDGPKATYINRSDFSADNTTFVCFGEGTQIATSRGSVDISQL</sequence>
<evidence type="ECO:0000313" key="2">
    <source>
        <dbReference type="Proteomes" id="UP000269689"/>
    </source>
</evidence>
<reference evidence="1 2" key="1">
    <citation type="submission" date="2018-11" db="EMBL/GenBank/DDBJ databases">
        <title>Genomic Encyclopedia of Type Strains, Phase IV (KMG-IV): sequencing the most valuable type-strain genomes for metagenomic binning, comparative biology and taxonomic classification.</title>
        <authorList>
            <person name="Goeker M."/>
        </authorList>
    </citation>
    <scope>NUCLEOTIDE SEQUENCE [LARGE SCALE GENOMIC DNA]</scope>
    <source>
        <strain evidence="1 2">DSM 104731</strain>
    </source>
</reference>
<keyword evidence="2" id="KW-1185">Reference proteome</keyword>
<dbReference type="Proteomes" id="UP000269689">
    <property type="component" value="Unassembled WGS sequence"/>
</dbReference>
<proteinExistence type="predicted"/>
<dbReference type="EMBL" id="RKQK01000001">
    <property type="protein sequence ID" value="RPE71256.1"/>
    <property type="molecule type" value="Genomic_DNA"/>
</dbReference>
<accession>A0A3N4UKS4</accession>
<dbReference type="AlphaFoldDB" id="A0A3N4UKS4"/>
<organism evidence="1 2">
    <name type="scientific">Pacificibacter maritimus</name>
    <dbReference type="NCBI Taxonomy" id="762213"/>
    <lineage>
        <taxon>Bacteria</taxon>
        <taxon>Pseudomonadati</taxon>
        <taxon>Pseudomonadota</taxon>
        <taxon>Alphaproteobacteria</taxon>
        <taxon>Rhodobacterales</taxon>
        <taxon>Roseobacteraceae</taxon>
        <taxon>Pacificibacter</taxon>
    </lineage>
</organism>